<dbReference type="AlphaFoldDB" id="A0A1G9JKQ4"/>
<keyword evidence="3" id="KW-1185">Reference proteome</keyword>
<name>A0A1G9JKQ4_9ACTN</name>
<dbReference type="OrthoDB" id="4338342at2"/>
<dbReference type="Proteomes" id="UP000199155">
    <property type="component" value="Unassembled WGS sequence"/>
</dbReference>
<gene>
    <name evidence="2" type="ORF">SAMN05421806_1328</name>
</gene>
<evidence type="ECO:0000256" key="1">
    <source>
        <dbReference type="SAM" id="Phobius"/>
    </source>
</evidence>
<keyword evidence="1" id="KW-0812">Transmembrane</keyword>
<feature type="transmembrane region" description="Helical" evidence="1">
    <location>
        <begin position="83"/>
        <end position="104"/>
    </location>
</feature>
<evidence type="ECO:0000313" key="2">
    <source>
        <dbReference type="EMBL" id="SDL37852.1"/>
    </source>
</evidence>
<protein>
    <submittedName>
        <fullName evidence="2">Uncharacterized protein</fullName>
    </submittedName>
</protein>
<organism evidence="2 3">
    <name type="scientific">Streptomyces indicus</name>
    <dbReference type="NCBI Taxonomy" id="417292"/>
    <lineage>
        <taxon>Bacteria</taxon>
        <taxon>Bacillati</taxon>
        <taxon>Actinomycetota</taxon>
        <taxon>Actinomycetes</taxon>
        <taxon>Kitasatosporales</taxon>
        <taxon>Streptomycetaceae</taxon>
        <taxon>Streptomyces</taxon>
    </lineage>
</organism>
<keyword evidence="1" id="KW-0472">Membrane</keyword>
<dbReference type="RefSeq" id="WP_093618147.1">
    <property type="nucleotide sequence ID" value="NZ_FNFF01000032.1"/>
</dbReference>
<evidence type="ECO:0000313" key="3">
    <source>
        <dbReference type="Proteomes" id="UP000199155"/>
    </source>
</evidence>
<proteinExistence type="predicted"/>
<feature type="transmembrane region" description="Helical" evidence="1">
    <location>
        <begin position="110"/>
        <end position="135"/>
    </location>
</feature>
<keyword evidence="1" id="KW-1133">Transmembrane helix</keyword>
<dbReference type="STRING" id="417292.SAMN05421806_1328"/>
<reference evidence="2 3" key="1">
    <citation type="submission" date="2016-10" db="EMBL/GenBank/DDBJ databases">
        <authorList>
            <person name="de Groot N.N."/>
        </authorList>
    </citation>
    <scope>NUCLEOTIDE SEQUENCE [LARGE SCALE GENOMIC DNA]</scope>
    <source>
        <strain evidence="2 3">CGMCC 4.5727</strain>
    </source>
</reference>
<sequence>MDVTARTAPAEPVLYRPEPVETAVPATTLPYLSPVPIPGAVEAVTPNGARVWLLVSKMEPTGPAAAPETPQAAPVPAWAKTTALLALSLSGSSVLGAYALGLFAEGLAALVASLVLLAKFALVLALVLGLFVVVVKRRAGGGDVTATATSTATARGLFAKATATATATAIAKK</sequence>
<dbReference type="EMBL" id="FNFF01000032">
    <property type="protein sequence ID" value="SDL37852.1"/>
    <property type="molecule type" value="Genomic_DNA"/>
</dbReference>
<accession>A0A1G9JKQ4</accession>